<dbReference type="OrthoDB" id="10046613at2759"/>
<evidence type="ECO:0000256" key="3">
    <source>
        <dbReference type="ARBA" id="ARBA00022525"/>
    </source>
</evidence>
<dbReference type="PANTHER" id="PTHR31703">
    <property type="entry name" value="UPF0669 PROTEIN C6ORF120"/>
    <property type="match status" value="1"/>
</dbReference>
<evidence type="ECO:0000256" key="4">
    <source>
        <dbReference type="ARBA" id="ARBA00022729"/>
    </source>
</evidence>
<dbReference type="InParanoid" id="A0A1S3JW82"/>
<dbReference type="RefSeq" id="XP_013414299.1">
    <property type="nucleotide sequence ID" value="XM_013558845.2"/>
</dbReference>
<reference evidence="7" key="1">
    <citation type="submission" date="2025-08" db="UniProtKB">
        <authorList>
            <consortium name="RefSeq"/>
        </authorList>
    </citation>
    <scope>IDENTIFICATION</scope>
    <source>
        <tissue evidence="7">Gonads</tissue>
    </source>
</reference>
<dbReference type="InterPro" id="IPR031420">
    <property type="entry name" value="UPF0669"/>
</dbReference>
<comment type="subcellular location">
    <subcellularLocation>
        <location evidence="1">Secreted</location>
    </subcellularLocation>
</comment>
<accession>A0A1S3JW82</accession>
<evidence type="ECO:0000313" key="7">
    <source>
        <dbReference type="RefSeq" id="XP_013414299.1"/>
    </source>
</evidence>
<dbReference type="OMA" id="FGETAYS"/>
<dbReference type="KEGG" id="lak:106176453"/>
<keyword evidence="3" id="KW-0964">Secreted</keyword>
<sequence>MLTSFLKVFNSITEKKPISALLLSIIILQYERIKGEQVLDRFVGEVGGGNFTFYRLQWPTTPVTILLESLEGDADLYVSDTTLTPDYEDNVLSSITCGEDRVHISREFRRPVGIGVFGHPLKELSKYRLSVLVPEGPEEVTYDTLVAAHNTYGDLEEASEKYSMKDHYKTDSKHVSKKEIAKPGSDEEESESLLWTILVAILKLVFEILT</sequence>
<name>A0A1S3JW82_LINAN</name>
<keyword evidence="4" id="KW-0732">Signal</keyword>
<dbReference type="PANTHER" id="PTHR31703:SF2">
    <property type="entry name" value="UPF0669 PROTEIN C6ORF120"/>
    <property type="match status" value="1"/>
</dbReference>
<evidence type="ECO:0000256" key="1">
    <source>
        <dbReference type="ARBA" id="ARBA00004613"/>
    </source>
</evidence>
<dbReference type="GeneID" id="106176453"/>
<evidence type="ECO:0000256" key="2">
    <source>
        <dbReference type="ARBA" id="ARBA00008960"/>
    </source>
</evidence>
<dbReference type="GO" id="GO:0005576">
    <property type="term" value="C:extracellular region"/>
    <property type="evidence" value="ECO:0007669"/>
    <property type="project" value="UniProtKB-SubCell"/>
</dbReference>
<organism evidence="6 7">
    <name type="scientific">Lingula anatina</name>
    <name type="common">Brachiopod</name>
    <name type="synonym">Lingula unguis</name>
    <dbReference type="NCBI Taxonomy" id="7574"/>
    <lineage>
        <taxon>Eukaryota</taxon>
        <taxon>Metazoa</taxon>
        <taxon>Spiralia</taxon>
        <taxon>Lophotrochozoa</taxon>
        <taxon>Brachiopoda</taxon>
        <taxon>Linguliformea</taxon>
        <taxon>Lingulata</taxon>
        <taxon>Lingulida</taxon>
        <taxon>Linguloidea</taxon>
        <taxon>Lingulidae</taxon>
        <taxon>Lingula</taxon>
    </lineage>
</organism>
<protein>
    <submittedName>
        <fullName evidence="7">UPF0669 protein v1g209471-like</fullName>
    </submittedName>
</protein>
<proteinExistence type="inferred from homology"/>
<dbReference type="Pfam" id="PF17065">
    <property type="entry name" value="UPF0669"/>
    <property type="match status" value="1"/>
</dbReference>
<evidence type="ECO:0000313" key="6">
    <source>
        <dbReference type="Proteomes" id="UP000085678"/>
    </source>
</evidence>
<dbReference type="AlphaFoldDB" id="A0A1S3JW82"/>
<evidence type="ECO:0000256" key="5">
    <source>
        <dbReference type="ARBA" id="ARBA00023180"/>
    </source>
</evidence>
<keyword evidence="6" id="KW-1185">Reference proteome</keyword>
<comment type="similarity">
    <text evidence="2">Belongs to the UPF0669 family.</text>
</comment>
<gene>
    <name evidence="7" type="primary">LOC106176453</name>
</gene>
<dbReference type="STRING" id="7574.A0A1S3JW82"/>
<dbReference type="Proteomes" id="UP000085678">
    <property type="component" value="Unplaced"/>
</dbReference>
<keyword evidence="5" id="KW-0325">Glycoprotein</keyword>